<keyword evidence="3" id="KW-1185">Reference proteome</keyword>
<dbReference type="Gene3D" id="3.40.50.2000">
    <property type="entry name" value="Glycogen Phosphorylase B"/>
    <property type="match status" value="2"/>
</dbReference>
<gene>
    <name evidence="2" type="ORF">H1P_5720002</name>
</gene>
<dbReference type="PANTHER" id="PTHR45947">
    <property type="entry name" value="SULFOQUINOVOSYL TRANSFERASE SQD2"/>
    <property type="match status" value="1"/>
</dbReference>
<accession>A0A563W119</accession>
<dbReference type="Proteomes" id="UP000320055">
    <property type="component" value="Unassembled WGS sequence"/>
</dbReference>
<name>A0A563W119_9CYAN</name>
<dbReference type="GO" id="GO:0016757">
    <property type="term" value="F:glycosyltransferase activity"/>
    <property type="evidence" value="ECO:0007669"/>
    <property type="project" value="InterPro"/>
</dbReference>
<dbReference type="AlphaFoldDB" id="A0A563W119"/>
<sequence length="194" mass="21896">MPEFDNKIKLIFLGRLTPEKGWNFTLKNLSDILKKIDKNQVAFLIVGDGELKEKITQSFTKLTPHCHIFGRVDPDDIPALLINSDLHITTSKKETRGLTVLEAFTAGIPVLAPHSEGIIENIESGVNGFLYNPGDIEDFIAKLKILIEDRNLRQQMGLQGQASIKDKYTWDVAINNLLEIWQKQISNINESIDN</sequence>
<protein>
    <submittedName>
        <fullName evidence="2">Glycosyl transferase group 1</fullName>
    </submittedName>
</protein>
<dbReference type="InterPro" id="IPR001296">
    <property type="entry name" value="Glyco_trans_1"/>
</dbReference>
<dbReference type="PANTHER" id="PTHR45947:SF3">
    <property type="entry name" value="SULFOQUINOVOSYL TRANSFERASE SQD2"/>
    <property type="match status" value="1"/>
</dbReference>
<evidence type="ECO:0000313" key="2">
    <source>
        <dbReference type="EMBL" id="VEP17243.1"/>
    </source>
</evidence>
<evidence type="ECO:0000313" key="3">
    <source>
        <dbReference type="Proteomes" id="UP000320055"/>
    </source>
</evidence>
<keyword evidence="2" id="KW-0808">Transferase</keyword>
<dbReference type="InterPro" id="IPR050194">
    <property type="entry name" value="Glycosyltransferase_grp1"/>
</dbReference>
<dbReference type="SUPFAM" id="SSF53756">
    <property type="entry name" value="UDP-Glycosyltransferase/glycogen phosphorylase"/>
    <property type="match status" value="1"/>
</dbReference>
<proteinExistence type="predicted"/>
<dbReference type="CDD" id="cd03801">
    <property type="entry name" value="GT4_PimA-like"/>
    <property type="match status" value="1"/>
</dbReference>
<organism evidence="2 3">
    <name type="scientific">Hyella patelloides LEGE 07179</name>
    <dbReference type="NCBI Taxonomy" id="945734"/>
    <lineage>
        <taxon>Bacteria</taxon>
        <taxon>Bacillati</taxon>
        <taxon>Cyanobacteriota</taxon>
        <taxon>Cyanophyceae</taxon>
        <taxon>Pleurocapsales</taxon>
        <taxon>Hyellaceae</taxon>
        <taxon>Hyella</taxon>
    </lineage>
</organism>
<evidence type="ECO:0000259" key="1">
    <source>
        <dbReference type="Pfam" id="PF00534"/>
    </source>
</evidence>
<dbReference type="Pfam" id="PF00534">
    <property type="entry name" value="Glycos_transf_1"/>
    <property type="match status" value="1"/>
</dbReference>
<reference evidence="2 3" key="1">
    <citation type="submission" date="2019-01" db="EMBL/GenBank/DDBJ databases">
        <authorList>
            <person name="Brito A."/>
        </authorList>
    </citation>
    <scope>NUCLEOTIDE SEQUENCE [LARGE SCALE GENOMIC DNA]</scope>
    <source>
        <strain evidence="2">1</strain>
    </source>
</reference>
<feature type="domain" description="Glycosyl transferase family 1" evidence="1">
    <location>
        <begin position="4"/>
        <end position="160"/>
    </location>
</feature>
<dbReference type="EMBL" id="CAACVJ010000526">
    <property type="protein sequence ID" value="VEP17243.1"/>
    <property type="molecule type" value="Genomic_DNA"/>
</dbReference>